<dbReference type="SUPFAM" id="SSF55979">
    <property type="entry name" value="DNA clamp"/>
    <property type="match status" value="1"/>
</dbReference>
<evidence type="ECO:0000313" key="4">
    <source>
        <dbReference type="Proteomes" id="UP001500603"/>
    </source>
</evidence>
<dbReference type="Pfam" id="PF02767">
    <property type="entry name" value="DNA_pol3_beta_2"/>
    <property type="match status" value="1"/>
</dbReference>
<feature type="compositionally biased region" description="Basic residues" evidence="1">
    <location>
        <begin position="114"/>
        <end position="124"/>
    </location>
</feature>
<evidence type="ECO:0000313" key="3">
    <source>
        <dbReference type="EMBL" id="GAA5064914.1"/>
    </source>
</evidence>
<proteinExistence type="predicted"/>
<organism evidence="3 4">
    <name type="scientific">Nocardia callitridis</name>
    <dbReference type="NCBI Taxonomy" id="648753"/>
    <lineage>
        <taxon>Bacteria</taxon>
        <taxon>Bacillati</taxon>
        <taxon>Actinomycetota</taxon>
        <taxon>Actinomycetes</taxon>
        <taxon>Mycobacteriales</taxon>
        <taxon>Nocardiaceae</taxon>
        <taxon>Nocardia</taxon>
    </lineage>
</organism>
<evidence type="ECO:0000259" key="2">
    <source>
        <dbReference type="Pfam" id="PF02767"/>
    </source>
</evidence>
<feature type="region of interest" description="Disordered" evidence="1">
    <location>
        <begin position="98"/>
        <end position="153"/>
    </location>
</feature>
<dbReference type="Gene3D" id="3.10.150.10">
    <property type="entry name" value="DNA Polymerase III, subunit A, domain 2"/>
    <property type="match status" value="1"/>
</dbReference>
<comment type="caution">
    <text evidence="3">The sequence shown here is derived from an EMBL/GenBank/DDBJ whole genome shotgun (WGS) entry which is preliminary data.</text>
</comment>
<keyword evidence="4" id="KW-1185">Reference proteome</keyword>
<dbReference type="InterPro" id="IPR046938">
    <property type="entry name" value="DNA_clamp_sf"/>
</dbReference>
<evidence type="ECO:0000256" key="1">
    <source>
        <dbReference type="SAM" id="MobiDB-lite"/>
    </source>
</evidence>
<protein>
    <recommendedName>
        <fullName evidence="2">DNA polymerase III beta sliding clamp central domain-containing protein</fullName>
    </recommendedName>
</protein>
<accession>A0ABP9KV79</accession>
<dbReference type="InterPro" id="IPR022637">
    <property type="entry name" value="DNA_polIII_beta_cen"/>
</dbReference>
<gene>
    <name evidence="3" type="ORF">GCM10023318_51380</name>
</gene>
<name>A0ABP9KV79_9NOCA</name>
<feature type="domain" description="DNA polymerase III beta sliding clamp central" evidence="2">
    <location>
        <begin position="24"/>
        <end position="71"/>
    </location>
</feature>
<dbReference type="EMBL" id="BAABJM010000006">
    <property type="protein sequence ID" value="GAA5064914.1"/>
    <property type="molecule type" value="Genomic_DNA"/>
</dbReference>
<sequence length="153" mass="17151">MPGVHHTLRSGCHGTARRRQISVDTLPMLTGIRVEIAGQKVVLAATDRFRLAVRHIEWQPAQADIETSVLIRPNRRETPANRRSAPLVRTAIESLIETCSNSEMGDGNPTPGYSRRRSSNRRPNSRSPSATPRLRTTRPWEFVTPGAHTMEPR</sequence>
<reference evidence="4" key="1">
    <citation type="journal article" date="2019" name="Int. J. Syst. Evol. Microbiol.">
        <title>The Global Catalogue of Microorganisms (GCM) 10K type strain sequencing project: providing services to taxonomists for standard genome sequencing and annotation.</title>
        <authorList>
            <consortium name="The Broad Institute Genomics Platform"/>
            <consortium name="The Broad Institute Genome Sequencing Center for Infectious Disease"/>
            <person name="Wu L."/>
            <person name="Ma J."/>
        </authorList>
    </citation>
    <scope>NUCLEOTIDE SEQUENCE [LARGE SCALE GENOMIC DNA]</scope>
    <source>
        <strain evidence="4">JCM 18298</strain>
    </source>
</reference>
<dbReference type="Proteomes" id="UP001500603">
    <property type="component" value="Unassembled WGS sequence"/>
</dbReference>